<keyword evidence="4" id="KW-1185">Reference proteome</keyword>
<feature type="domain" description="HTH-like" evidence="2">
    <location>
        <begin position="28"/>
        <end position="81"/>
    </location>
</feature>
<dbReference type="Proteomes" id="UP001595645">
    <property type="component" value="Unassembled WGS sequence"/>
</dbReference>
<evidence type="ECO:0000313" key="3">
    <source>
        <dbReference type="EMBL" id="MFC3453534.1"/>
    </source>
</evidence>
<evidence type="ECO:0000259" key="2">
    <source>
        <dbReference type="Pfam" id="PF13276"/>
    </source>
</evidence>
<feature type="region of interest" description="Disordered" evidence="1">
    <location>
        <begin position="1"/>
        <end position="20"/>
    </location>
</feature>
<evidence type="ECO:0000313" key="4">
    <source>
        <dbReference type="Proteomes" id="UP001595645"/>
    </source>
</evidence>
<dbReference type="InterPro" id="IPR025948">
    <property type="entry name" value="HTH-like_dom"/>
</dbReference>
<reference evidence="4" key="1">
    <citation type="journal article" date="2019" name="Int. J. Syst. Evol. Microbiol.">
        <title>The Global Catalogue of Microorganisms (GCM) 10K type strain sequencing project: providing services to taxonomists for standard genome sequencing and annotation.</title>
        <authorList>
            <consortium name="The Broad Institute Genomics Platform"/>
            <consortium name="The Broad Institute Genome Sequencing Center for Infectious Disease"/>
            <person name="Wu L."/>
            <person name="Ma J."/>
        </authorList>
    </citation>
    <scope>NUCLEOTIDE SEQUENCE [LARGE SCALE GENOMIC DNA]</scope>
    <source>
        <strain evidence="4">CGMCC 4.7676</strain>
    </source>
</reference>
<dbReference type="InterPro" id="IPR050900">
    <property type="entry name" value="Transposase_IS3/IS150/IS904"/>
</dbReference>
<evidence type="ECO:0000256" key="1">
    <source>
        <dbReference type="SAM" id="MobiDB-lite"/>
    </source>
</evidence>
<accession>A0ABV7P356</accession>
<dbReference type="PANTHER" id="PTHR46889">
    <property type="entry name" value="TRANSPOSASE INSF FOR INSERTION SEQUENCE IS3B-RELATED"/>
    <property type="match status" value="1"/>
</dbReference>
<dbReference type="Pfam" id="PF13276">
    <property type="entry name" value="HTH_21"/>
    <property type="match status" value="1"/>
</dbReference>
<sequence length="82" mass="9393">MCGHLDVSKSGSYEWRSRPESATAERCEQLKVLVRKAFDDSDEAYGYRRVHAQLGRWDVRAGPELVRSVMRELNLVACQPKP</sequence>
<gene>
    <name evidence="3" type="ORF">ACFOSH_29190</name>
</gene>
<dbReference type="EMBL" id="JBHRWK010000050">
    <property type="protein sequence ID" value="MFC3453534.1"/>
    <property type="molecule type" value="Genomic_DNA"/>
</dbReference>
<dbReference type="PANTHER" id="PTHR46889:SF4">
    <property type="entry name" value="TRANSPOSASE INSO FOR INSERTION SEQUENCE ELEMENT IS911B-RELATED"/>
    <property type="match status" value="1"/>
</dbReference>
<dbReference type="RefSeq" id="WP_378242291.1">
    <property type="nucleotide sequence ID" value="NZ_JBHRWK010000050.1"/>
</dbReference>
<protein>
    <submittedName>
        <fullName evidence="3">IS3 family transposase</fullName>
    </submittedName>
</protein>
<comment type="caution">
    <text evidence="3">The sequence shown here is derived from an EMBL/GenBank/DDBJ whole genome shotgun (WGS) entry which is preliminary data.</text>
</comment>
<name>A0ABV7P356_9PSEU</name>
<proteinExistence type="predicted"/>
<organism evidence="3 4">
    <name type="scientific">Amycolatopsis speibonae</name>
    <dbReference type="NCBI Taxonomy" id="1450224"/>
    <lineage>
        <taxon>Bacteria</taxon>
        <taxon>Bacillati</taxon>
        <taxon>Actinomycetota</taxon>
        <taxon>Actinomycetes</taxon>
        <taxon>Pseudonocardiales</taxon>
        <taxon>Pseudonocardiaceae</taxon>
        <taxon>Amycolatopsis</taxon>
    </lineage>
</organism>